<keyword evidence="6" id="KW-1185">Reference proteome</keyword>
<dbReference type="PANTHER" id="PTHR47894">
    <property type="entry name" value="HTH-TYPE TRANSCRIPTIONAL REGULATOR GADX"/>
    <property type="match status" value="1"/>
</dbReference>
<keyword evidence="1" id="KW-0805">Transcription regulation</keyword>
<dbReference type="GO" id="GO:0000976">
    <property type="term" value="F:transcription cis-regulatory region binding"/>
    <property type="evidence" value="ECO:0007669"/>
    <property type="project" value="TreeGrafter"/>
</dbReference>
<evidence type="ECO:0000256" key="3">
    <source>
        <dbReference type="ARBA" id="ARBA00023163"/>
    </source>
</evidence>
<protein>
    <recommendedName>
        <fullName evidence="4">HTH araC/xylS-type domain-containing protein</fullName>
    </recommendedName>
</protein>
<evidence type="ECO:0000259" key="4">
    <source>
        <dbReference type="PROSITE" id="PS01124"/>
    </source>
</evidence>
<dbReference type="Proteomes" id="UP000290287">
    <property type="component" value="Unassembled WGS sequence"/>
</dbReference>
<sequence>MNEKNAYFPVTYLFYVIEHLKSMGANIDGTLIRYGIDPSIPEESKMILTSTVFCKLLADLLEVTNKEQLGLLVGQRMRLNAHGILGFAAMNCQNFWQILTLAGKFVSARTGHIFSVEYDIDGDDVKIYINTYVNDEKLKRFLTEAFTAALYNVIMAVYPDEQPELSIYFGFKYDNYDAVEKQVFSCPVYYDESFTSTYILTSKSQMESKLISAYPGSFEEATKLCERELDDYVMSPSLSDQVRNLIQRSSNNLPSLVEIASKFHMSSRSFHRRLQDEGTTFKCIIESVRYEKAIKMLRNDVLSIQEIAYQIGYSDAASFRRAFRRWENQSPAEFRAALKKEV</sequence>
<dbReference type="GO" id="GO:0003700">
    <property type="term" value="F:DNA-binding transcription factor activity"/>
    <property type="evidence" value="ECO:0007669"/>
    <property type="project" value="InterPro"/>
</dbReference>
<proteinExistence type="predicted"/>
<evidence type="ECO:0000256" key="2">
    <source>
        <dbReference type="ARBA" id="ARBA00023125"/>
    </source>
</evidence>
<dbReference type="OrthoDB" id="6396588at2"/>
<dbReference type="Pfam" id="PF12625">
    <property type="entry name" value="Arabinose_bd"/>
    <property type="match status" value="1"/>
</dbReference>
<dbReference type="PANTHER" id="PTHR47894:SF1">
    <property type="entry name" value="HTH-TYPE TRANSCRIPTIONAL REGULATOR VQSM"/>
    <property type="match status" value="1"/>
</dbReference>
<keyword evidence="3" id="KW-0804">Transcription</keyword>
<dbReference type="Pfam" id="PF12833">
    <property type="entry name" value="HTH_18"/>
    <property type="match status" value="1"/>
</dbReference>
<dbReference type="GO" id="GO:0005829">
    <property type="term" value="C:cytosol"/>
    <property type="evidence" value="ECO:0007669"/>
    <property type="project" value="TreeGrafter"/>
</dbReference>
<gene>
    <name evidence="5" type="ORF">CS022_17890</name>
</gene>
<name>A0A4V1LSL7_9GAMM</name>
<dbReference type="InterPro" id="IPR020449">
    <property type="entry name" value="Tscrpt_reg_AraC-type_HTH"/>
</dbReference>
<dbReference type="PRINTS" id="PR00032">
    <property type="entry name" value="HTHARAC"/>
</dbReference>
<dbReference type="PROSITE" id="PS01124">
    <property type="entry name" value="HTH_ARAC_FAMILY_2"/>
    <property type="match status" value="1"/>
</dbReference>
<dbReference type="InterPro" id="IPR032687">
    <property type="entry name" value="AraC-type_N"/>
</dbReference>
<accession>A0A4V1LSL7</accession>
<organism evidence="5 6">
    <name type="scientific">Veronia nyctiphanis</name>
    <dbReference type="NCBI Taxonomy" id="1278244"/>
    <lineage>
        <taxon>Bacteria</taxon>
        <taxon>Pseudomonadati</taxon>
        <taxon>Pseudomonadota</taxon>
        <taxon>Gammaproteobacteria</taxon>
        <taxon>Vibrionales</taxon>
        <taxon>Vibrionaceae</taxon>
        <taxon>Veronia</taxon>
    </lineage>
</organism>
<evidence type="ECO:0000313" key="6">
    <source>
        <dbReference type="Proteomes" id="UP000290287"/>
    </source>
</evidence>
<keyword evidence="2" id="KW-0238">DNA-binding</keyword>
<dbReference type="SUPFAM" id="SSF46689">
    <property type="entry name" value="Homeodomain-like"/>
    <property type="match status" value="1"/>
</dbReference>
<dbReference type="Gene3D" id="1.10.10.60">
    <property type="entry name" value="Homeodomain-like"/>
    <property type="match status" value="1"/>
</dbReference>
<evidence type="ECO:0000256" key="1">
    <source>
        <dbReference type="ARBA" id="ARBA00023015"/>
    </source>
</evidence>
<dbReference type="SMART" id="SM00342">
    <property type="entry name" value="HTH_ARAC"/>
    <property type="match status" value="1"/>
</dbReference>
<evidence type="ECO:0000313" key="5">
    <source>
        <dbReference type="EMBL" id="RXJ72138.1"/>
    </source>
</evidence>
<dbReference type="RefSeq" id="WP_129123407.1">
    <property type="nucleotide sequence ID" value="NZ_PEIB01000026.1"/>
</dbReference>
<feature type="domain" description="HTH araC/xylS-type" evidence="4">
    <location>
        <begin position="240"/>
        <end position="337"/>
    </location>
</feature>
<reference evidence="5 6" key="1">
    <citation type="submission" date="2017-10" db="EMBL/GenBank/DDBJ databases">
        <title>Nyctiphanis sp. nov., isolated from the stomach of the euphausiid Nyctiphanes simplex (Hansen, 1911) in the Gulf of California.</title>
        <authorList>
            <person name="Gomez-Gil B."/>
            <person name="Aguilar-Mendez M."/>
            <person name="Lopez-Cortes A."/>
            <person name="Gomez-Gutierrez J."/>
            <person name="Roque A."/>
            <person name="Lang E."/>
            <person name="Gonzalez-Castillo A."/>
        </authorList>
    </citation>
    <scope>NUCLEOTIDE SEQUENCE [LARGE SCALE GENOMIC DNA]</scope>
    <source>
        <strain evidence="5 6">CAIM 600</strain>
    </source>
</reference>
<dbReference type="AlphaFoldDB" id="A0A4V1LSL7"/>
<dbReference type="InterPro" id="IPR009057">
    <property type="entry name" value="Homeodomain-like_sf"/>
</dbReference>
<dbReference type="EMBL" id="PEIB01000026">
    <property type="protein sequence ID" value="RXJ72138.1"/>
    <property type="molecule type" value="Genomic_DNA"/>
</dbReference>
<dbReference type="InterPro" id="IPR018060">
    <property type="entry name" value="HTH_AraC"/>
</dbReference>
<comment type="caution">
    <text evidence="5">The sequence shown here is derived from an EMBL/GenBank/DDBJ whole genome shotgun (WGS) entry which is preliminary data.</text>
</comment>